<organism evidence="1">
    <name type="scientific">marine sediment metagenome</name>
    <dbReference type="NCBI Taxonomy" id="412755"/>
    <lineage>
        <taxon>unclassified sequences</taxon>
        <taxon>metagenomes</taxon>
        <taxon>ecological metagenomes</taxon>
    </lineage>
</organism>
<gene>
    <name evidence="1" type="ORF">S01H4_56024</name>
</gene>
<sequence length="230" mass="26529">LKAYLALNSDDPNYQGAWSWLRERKGKDVSIEAVTDQDEQAFMGYIAGLYYQMTVEIIKSIDPNHLVMGSRLHGAGKRIEAIIRAAAEHLDVVTINYYNSWGPDLTDNWEQWMDKPFLITEWYVKGEDVAKTDPSFTNLGGAGWIVPTQQDRGHFYEHFTLELLESPLCAGWHWYRYIDQIDQVDGDSVNKGMLTNSYENYQPLMDAMKRINTRVYDLIEFFDGTDFTTG</sequence>
<dbReference type="InterPro" id="IPR017853">
    <property type="entry name" value="GH"/>
</dbReference>
<reference evidence="1" key="1">
    <citation type="journal article" date="2014" name="Front. Microbiol.">
        <title>High frequency of phylogenetically diverse reductive dehalogenase-homologous genes in deep subseafloor sedimentary metagenomes.</title>
        <authorList>
            <person name="Kawai M."/>
            <person name="Futagami T."/>
            <person name="Toyoda A."/>
            <person name="Takaki Y."/>
            <person name="Nishi S."/>
            <person name="Hori S."/>
            <person name="Arai W."/>
            <person name="Tsubouchi T."/>
            <person name="Morono Y."/>
            <person name="Uchiyama I."/>
            <person name="Ito T."/>
            <person name="Fujiyama A."/>
            <person name="Inagaki F."/>
            <person name="Takami H."/>
        </authorList>
    </citation>
    <scope>NUCLEOTIDE SEQUENCE</scope>
    <source>
        <strain evidence="1">Expedition CK06-06</strain>
    </source>
</reference>
<dbReference type="AlphaFoldDB" id="X1E0J7"/>
<protein>
    <recommendedName>
        <fullName evidence="2">Glycoside hydrolase family 42 N-terminal domain-containing protein</fullName>
    </recommendedName>
</protein>
<feature type="non-terminal residue" evidence="1">
    <location>
        <position position="1"/>
    </location>
</feature>
<comment type="caution">
    <text evidence="1">The sequence shown here is derived from an EMBL/GenBank/DDBJ whole genome shotgun (WGS) entry which is preliminary data.</text>
</comment>
<dbReference type="Gene3D" id="3.20.20.80">
    <property type="entry name" value="Glycosidases"/>
    <property type="match status" value="1"/>
</dbReference>
<evidence type="ECO:0000313" key="1">
    <source>
        <dbReference type="EMBL" id="GAH10699.1"/>
    </source>
</evidence>
<dbReference type="SUPFAM" id="SSF51445">
    <property type="entry name" value="(Trans)glycosidases"/>
    <property type="match status" value="1"/>
</dbReference>
<name>X1E0J7_9ZZZZ</name>
<accession>X1E0J7</accession>
<proteinExistence type="predicted"/>
<evidence type="ECO:0008006" key="2">
    <source>
        <dbReference type="Google" id="ProtNLM"/>
    </source>
</evidence>
<dbReference type="EMBL" id="BART01032415">
    <property type="protein sequence ID" value="GAH10699.1"/>
    <property type="molecule type" value="Genomic_DNA"/>
</dbReference>